<protein>
    <recommendedName>
        <fullName evidence="4">Retrotransposon gag domain-containing protein</fullName>
    </recommendedName>
</protein>
<evidence type="ECO:0000313" key="3">
    <source>
        <dbReference type="Proteomes" id="UP001358586"/>
    </source>
</evidence>
<evidence type="ECO:0000256" key="1">
    <source>
        <dbReference type="SAM" id="MobiDB-lite"/>
    </source>
</evidence>
<name>A0ABR0R4M2_GOSAR</name>
<evidence type="ECO:0000313" key="2">
    <source>
        <dbReference type="EMBL" id="KAK5846455.1"/>
    </source>
</evidence>
<gene>
    <name evidence="2" type="ORF">PVK06_002745</name>
</gene>
<proteinExistence type="predicted"/>
<comment type="caution">
    <text evidence="2">The sequence shown here is derived from an EMBL/GenBank/DDBJ whole genome shotgun (WGS) entry which is preliminary data.</text>
</comment>
<dbReference type="Proteomes" id="UP001358586">
    <property type="component" value="Chromosome 1"/>
</dbReference>
<organism evidence="2 3">
    <name type="scientific">Gossypium arboreum</name>
    <name type="common">Tree cotton</name>
    <name type="synonym">Gossypium nanking</name>
    <dbReference type="NCBI Taxonomy" id="29729"/>
    <lineage>
        <taxon>Eukaryota</taxon>
        <taxon>Viridiplantae</taxon>
        <taxon>Streptophyta</taxon>
        <taxon>Embryophyta</taxon>
        <taxon>Tracheophyta</taxon>
        <taxon>Spermatophyta</taxon>
        <taxon>Magnoliopsida</taxon>
        <taxon>eudicotyledons</taxon>
        <taxon>Gunneridae</taxon>
        <taxon>Pentapetalae</taxon>
        <taxon>rosids</taxon>
        <taxon>malvids</taxon>
        <taxon>Malvales</taxon>
        <taxon>Malvaceae</taxon>
        <taxon>Malvoideae</taxon>
        <taxon>Gossypium</taxon>
    </lineage>
</organism>
<feature type="region of interest" description="Disordered" evidence="1">
    <location>
        <begin position="69"/>
        <end position="97"/>
    </location>
</feature>
<keyword evidence="3" id="KW-1185">Reference proteome</keyword>
<evidence type="ECO:0008006" key="4">
    <source>
        <dbReference type="Google" id="ProtNLM"/>
    </source>
</evidence>
<reference evidence="2 3" key="1">
    <citation type="submission" date="2023-03" db="EMBL/GenBank/DDBJ databases">
        <title>WGS of Gossypium arboreum.</title>
        <authorList>
            <person name="Yu D."/>
        </authorList>
    </citation>
    <scope>NUCLEOTIDE SEQUENCE [LARGE SCALE GENOMIC DNA]</scope>
    <source>
        <tissue evidence="2">Leaf</tissue>
    </source>
</reference>
<sequence>MLSWETYARGLQERFGSSNFTDPMTELETLKQQGTVDLFHGQFLVVGSHNELGVEAITLPTKEFQDYPEQLENTEPEAETNPPFSHYMPYKDPKDTT</sequence>
<dbReference type="EMBL" id="JARKNE010000001">
    <property type="protein sequence ID" value="KAK5846455.1"/>
    <property type="molecule type" value="Genomic_DNA"/>
</dbReference>
<accession>A0ABR0R4M2</accession>